<feature type="binding site" evidence="6">
    <location>
        <position position="407"/>
    </location>
    <ligand>
        <name>Ca(2+)</name>
        <dbReference type="ChEBI" id="CHEBI:29108"/>
    </ligand>
</feature>
<dbReference type="PANTHER" id="PTHR13023:SF3">
    <property type="entry name" value="SOLUBLE CALCIUM-ACTIVATED NUCLEOTIDASE 1"/>
    <property type="match status" value="1"/>
</dbReference>
<dbReference type="Pfam" id="PF06079">
    <property type="entry name" value="Apyrase"/>
    <property type="match status" value="1"/>
</dbReference>
<dbReference type="GO" id="GO:0045134">
    <property type="term" value="F:UDP phosphatase activity"/>
    <property type="evidence" value="ECO:0007669"/>
    <property type="project" value="TreeGrafter"/>
</dbReference>
<dbReference type="eggNOG" id="KOG4494">
    <property type="taxonomic scope" value="Eukaryota"/>
</dbReference>
<dbReference type="SUPFAM" id="SSF101887">
    <property type="entry name" value="Apyrase"/>
    <property type="match status" value="1"/>
</dbReference>
<keyword evidence="3" id="KW-0378">Hydrolase</keyword>
<feature type="binding site" evidence="6">
    <location>
        <position position="168"/>
    </location>
    <ligand>
        <name>Ca(2+)</name>
        <dbReference type="ChEBI" id="CHEBI:29108"/>
    </ligand>
</feature>
<dbReference type="InterPro" id="IPR009283">
    <property type="entry name" value="Apyrase"/>
</dbReference>
<name>A0A0L0D915_THETB</name>
<reference evidence="8 9" key="1">
    <citation type="submission" date="2010-05" db="EMBL/GenBank/DDBJ databases">
        <title>The Genome Sequence of Thecamonas trahens ATCC 50062.</title>
        <authorList>
            <consortium name="The Broad Institute Genome Sequencing Platform"/>
            <person name="Russ C."/>
            <person name="Cuomo C."/>
            <person name="Shea T."/>
            <person name="Young S.K."/>
            <person name="Zeng Q."/>
            <person name="Koehrsen M."/>
            <person name="Haas B."/>
            <person name="Borodovsky M."/>
            <person name="Guigo R."/>
            <person name="Alvarado L."/>
            <person name="Berlin A."/>
            <person name="Bochicchio J."/>
            <person name="Borenstein D."/>
            <person name="Chapman S."/>
            <person name="Chen Z."/>
            <person name="Freedman E."/>
            <person name="Gellesch M."/>
            <person name="Goldberg J."/>
            <person name="Griggs A."/>
            <person name="Gujja S."/>
            <person name="Heilman E."/>
            <person name="Heiman D."/>
            <person name="Hepburn T."/>
            <person name="Howarth C."/>
            <person name="Jen D."/>
            <person name="Larson L."/>
            <person name="Mehta T."/>
            <person name="Park D."/>
            <person name="Pearson M."/>
            <person name="Roberts A."/>
            <person name="Saif S."/>
            <person name="Shenoy N."/>
            <person name="Sisk P."/>
            <person name="Stolte C."/>
            <person name="Sykes S."/>
            <person name="Thomson T."/>
            <person name="Walk T."/>
            <person name="White J."/>
            <person name="Yandava C."/>
            <person name="Burger G."/>
            <person name="Gray M.W."/>
            <person name="Holland P.W.H."/>
            <person name="King N."/>
            <person name="Lang F.B.F."/>
            <person name="Roger A.J."/>
            <person name="Ruiz-Trillo I."/>
            <person name="Lander E."/>
            <person name="Nusbaum C."/>
        </authorList>
    </citation>
    <scope>NUCLEOTIDE SEQUENCE [LARGE SCALE GENOMIC DNA]</scope>
    <source>
        <strain evidence="8 9">ATCC 50062</strain>
    </source>
</reference>
<evidence type="ECO:0000256" key="1">
    <source>
        <dbReference type="ARBA" id="ARBA00001913"/>
    </source>
</evidence>
<evidence type="ECO:0000256" key="5">
    <source>
        <dbReference type="ARBA" id="ARBA00025738"/>
    </source>
</evidence>
<dbReference type="GO" id="GO:0004382">
    <property type="term" value="F:GDP phosphatase activity"/>
    <property type="evidence" value="ECO:0007669"/>
    <property type="project" value="TreeGrafter"/>
</dbReference>
<dbReference type="STRING" id="461836.A0A0L0D915"/>
<feature type="binding site" evidence="6">
    <location>
        <position position="293"/>
    </location>
    <ligand>
        <name>Ca(2+)</name>
        <dbReference type="ChEBI" id="CHEBI:29108"/>
    </ligand>
</feature>
<evidence type="ECO:0000256" key="7">
    <source>
        <dbReference type="SAM" id="MobiDB-lite"/>
    </source>
</evidence>
<dbReference type="GeneID" id="25560301"/>
<evidence type="ECO:0000256" key="2">
    <source>
        <dbReference type="ARBA" id="ARBA00022723"/>
    </source>
</evidence>
<feature type="region of interest" description="Disordered" evidence="7">
    <location>
        <begin position="44"/>
        <end position="66"/>
    </location>
</feature>
<dbReference type="OrthoDB" id="25028at2759"/>
<evidence type="ECO:0000256" key="4">
    <source>
        <dbReference type="ARBA" id="ARBA00022837"/>
    </source>
</evidence>
<feature type="binding site" evidence="6">
    <location>
        <position position="223"/>
    </location>
    <ligand>
        <name>Ca(2+)</name>
        <dbReference type="ChEBI" id="CHEBI:29108"/>
    </ligand>
</feature>
<evidence type="ECO:0000313" key="8">
    <source>
        <dbReference type="EMBL" id="KNC48720.1"/>
    </source>
</evidence>
<evidence type="ECO:0000256" key="3">
    <source>
        <dbReference type="ARBA" id="ARBA00022801"/>
    </source>
</evidence>
<dbReference type="PANTHER" id="PTHR13023">
    <property type="entry name" value="APYRASE"/>
    <property type="match status" value="1"/>
</dbReference>
<dbReference type="Proteomes" id="UP000054408">
    <property type="component" value="Unassembled WGS sequence"/>
</dbReference>
<evidence type="ECO:0000256" key="6">
    <source>
        <dbReference type="PIRSR" id="PIRSR609283-1"/>
    </source>
</evidence>
<protein>
    <submittedName>
        <fullName evidence="8">Soluble calcium-activated nucleotidase 1</fullName>
    </submittedName>
</protein>
<proteinExistence type="inferred from homology"/>
<dbReference type="GO" id="GO:0030166">
    <property type="term" value="P:proteoglycan biosynthetic process"/>
    <property type="evidence" value="ECO:0007669"/>
    <property type="project" value="TreeGrafter"/>
</dbReference>
<keyword evidence="4 6" id="KW-0106">Calcium</keyword>
<dbReference type="AlphaFoldDB" id="A0A0L0D915"/>
<comment type="cofactor">
    <cofactor evidence="1 6">
        <name>Ca(2+)</name>
        <dbReference type="ChEBI" id="CHEBI:29108"/>
    </cofactor>
</comment>
<dbReference type="EMBL" id="GL349434">
    <property type="protein sequence ID" value="KNC48720.1"/>
    <property type="molecule type" value="Genomic_DNA"/>
</dbReference>
<accession>A0A0L0D915</accession>
<dbReference type="GO" id="GO:0005509">
    <property type="term" value="F:calcium ion binding"/>
    <property type="evidence" value="ECO:0007669"/>
    <property type="project" value="InterPro"/>
</dbReference>
<dbReference type="RefSeq" id="XP_013762772.1">
    <property type="nucleotide sequence ID" value="XM_013907318.1"/>
</dbReference>
<keyword evidence="2 6" id="KW-0479">Metal-binding</keyword>
<dbReference type="InterPro" id="IPR036258">
    <property type="entry name" value="Apyrase_sf"/>
</dbReference>
<sequence length="414" mass="44732">MLNPRNDSWFSSARYAGQRKVAAGVALALVMLYVLAGGSGEGMDGGSGGVGRSGKQDGRSGSGYGAVDDDGVLVAGETRIKPSGKYDDTYPLGHGGGRGADGSASFVFAVVADMDQASKVEGKANAWSSILKIGRLTRSMSGKYDVTWVTQSRIESSLAVGGRSMELSALVAYNGGLWTCDDRTGVVYQLEAVLAGAEYTYTAVPKYILAEGDGETSKNLKCEWMSVKNGHLFVGGFGKEFVNDKDGSITSEGPMWVKLIDAEGRIEHVDWRDNYRLLRKATGTEHPGYLLHEAVMWHEPHGRWYFLPRRVSPDAYDEVKDERRGSNLVLSVPPTFKLGDVSSVHIGEIVPSHGFSAVRFVPGFPDEAVALKSVEDAGIAETYIMVFNVKTGKVLMPETKFGDVKFEGIEFLQD</sequence>
<comment type="similarity">
    <text evidence="5">Belongs to the apyrase family.</text>
</comment>
<gene>
    <name evidence="8" type="ORF">AMSG_00495</name>
</gene>
<dbReference type="OMA" id="RDEHMGC"/>
<keyword evidence="9" id="KW-1185">Reference proteome</keyword>
<organism evidence="8 9">
    <name type="scientific">Thecamonas trahens ATCC 50062</name>
    <dbReference type="NCBI Taxonomy" id="461836"/>
    <lineage>
        <taxon>Eukaryota</taxon>
        <taxon>Apusozoa</taxon>
        <taxon>Apusomonadida</taxon>
        <taxon>Apusomonadidae</taxon>
        <taxon>Thecamonas</taxon>
    </lineage>
</organism>
<evidence type="ECO:0000313" key="9">
    <source>
        <dbReference type="Proteomes" id="UP000054408"/>
    </source>
</evidence>
<dbReference type="Gene3D" id="2.120.10.100">
    <property type="entry name" value="Apyrase"/>
    <property type="match status" value="1"/>
</dbReference>
<feature type="binding site" evidence="6">
    <location>
        <position position="356"/>
    </location>
    <ligand>
        <name>Ca(2+)</name>
        <dbReference type="ChEBI" id="CHEBI:29108"/>
    </ligand>
</feature>